<accession>A0A9N9IAB6</accession>
<evidence type="ECO:0000313" key="3">
    <source>
        <dbReference type="Proteomes" id="UP000789342"/>
    </source>
</evidence>
<sequence length="94" mass="10311">MDAINIALKKAINLNIARPYDKMPFMERDTNQAITRIIRNIGNHLKCSKAKADFDILVSGGAPGIGKTRFGQEPSKHLENSQNDWVSSGCGLPT</sequence>
<dbReference type="Proteomes" id="UP000789342">
    <property type="component" value="Unassembled WGS sequence"/>
</dbReference>
<dbReference type="OrthoDB" id="2315391at2759"/>
<dbReference type="AlphaFoldDB" id="A0A9N9IAB6"/>
<evidence type="ECO:0000313" key="2">
    <source>
        <dbReference type="EMBL" id="CAG8727201.1"/>
    </source>
</evidence>
<dbReference type="EMBL" id="CAJVPV010024753">
    <property type="protein sequence ID" value="CAG8727201.1"/>
    <property type="molecule type" value="Genomic_DNA"/>
</dbReference>
<comment type="caution">
    <text evidence="2">The sequence shown here is derived from an EMBL/GenBank/DDBJ whole genome shotgun (WGS) entry which is preliminary data.</text>
</comment>
<name>A0A9N9IAB6_9GLOM</name>
<proteinExistence type="predicted"/>
<feature type="region of interest" description="Disordered" evidence="1">
    <location>
        <begin position="68"/>
        <end position="94"/>
    </location>
</feature>
<gene>
    <name evidence="2" type="ORF">AMORRO_LOCUS13739</name>
</gene>
<organism evidence="2 3">
    <name type="scientific">Acaulospora morrowiae</name>
    <dbReference type="NCBI Taxonomy" id="94023"/>
    <lineage>
        <taxon>Eukaryota</taxon>
        <taxon>Fungi</taxon>
        <taxon>Fungi incertae sedis</taxon>
        <taxon>Mucoromycota</taxon>
        <taxon>Glomeromycotina</taxon>
        <taxon>Glomeromycetes</taxon>
        <taxon>Diversisporales</taxon>
        <taxon>Acaulosporaceae</taxon>
        <taxon>Acaulospora</taxon>
    </lineage>
</organism>
<reference evidence="2" key="1">
    <citation type="submission" date="2021-06" db="EMBL/GenBank/DDBJ databases">
        <authorList>
            <person name="Kallberg Y."/>
            <person name="Tangrot J."/>
            <person name="Rosling A."/>
        </authorList>
    </citation>
    <scope>NUCLEOTIDE SEQUENCE</scope>
    <source>
        <strain evidence="2">CL551</strain>
    </source>
</reference>
<feature type="non-terminal residue" evidence="2">
    <location>
        <position position="94"/>
    </location>
</feature>
<evidence type="ECO:0000256" key="1">
    <source>
        <dbReference type="SAM" id="MobiDB-lite"/>
    </source>
</evidence>
<protein>
    <submittedName>
        <fullName evidence="2">5996_t:CDS:1</fullName>
    </submittedName>
</protein>
<keyword evidence="3" id="KW-1185">Reference proteome</keyword>